<evidence type="ECO:0000313" key="1">
    <source>
        <dbReference type="EMBL" id="KAH7919922.1"/>
    </source>
</evidence>
<evidence type="ECO:0000313" key="2">
    <source>
        <dbReference type="Proteomes" id="UP000790709"/>
    </source>
</evidence>
<keyword evidence="2" id="KW-1185">Reference proteome</keyword>
<accession>A0ACB8B5B3</accession>
<protein>
    <submittedName>
        <fullName evidence="1">Alpha-N-acetylglucosaminidase</fullName>
    </submittedName>
</protein>
<dbReference type="Proteomes" id="UP000790709">
    <property type="component" value="Unassembled WGS sequence"/>
</dbReference>
<proteinExistence type="predicted"/>
<organism evidence="1 2">
    <name type="scientific">Leucogyrophana mollusca</name>
    <dbReference type="NCBI Taxonomy" id="85980"/>
    <lineage>
        <taxon>Eukaryota</taxon>
        <taxon>Fungi</taxon>
        <taxon>Dikarya</taxon>
        <taxon>Basidiomycota</taxon>
        <taxon>Agaricomycotina</taxon>
        <taxon>Agaricomycetes</taxon>
        <taxon>Agaricomycetidae</taxon>
        <taxon>Boletales</taxon>
        <taxon>Boletales incertae sedis</taxon>
        <taxon>Leucogyrophana</taxon>
    </lineage>
</organism>
<name>A0ACB8B5B3_9AGAM</name>
<dbReference type="EMBL" id="MU266618">
    <property type="protein sequence ID" value="KAH7919922.1"/>
    <property type="molecule type" value="Genomic_DNA"/>
</dbReference>
<gene>
    <name evidence="1" type="ORF">BV22DRAFT_1133477</name>
</gene>
<comment type="caution">
    <text evidence="1">The sequence shown here is derived from an EMBL/GenBank/DDBJ whole genome shotgun (WGS) entry which is preliminary data.</text>
</comment>
<sequence length="840" mass="92691">MNCQQDTGEGEGVNAGIQLPSLFGHTTNILSVKVLERIQHILILAVAKVLKQYNPTIQEAVCNKGIVLDDFLYNGSYWSNGSWFYGLTQKYALESISCDNTSTEACSSSSSPATTQPSAVTQSAPTATSTAATAQSGDSTSSRTSLIAGGVLGGAAGIAGLFVAGVWCARRKRKQNDARRTIITRRWVDDATLSPVSDYSSGTVTRSSIVRYRYHFNTVTFSYTASFFNFDDWSLILDWLTLHGVNLPLAWVGNEYILVQVFREAGLSDADIADFLSGPAFQAWNRFGNIQGSWGTTLPMQWVNDQFALQKQIVTRMVEFGMTPVLPSFTGFVPRAMQTLYPNSSIVIGSQWSGFPSTYTNDSFLEPFDPLFAELQMSFIRKQAAAYGENVSHIYTLDQYNENDPYSGDPAYLKNVSSATFASLRAADPQAVWLMQGWLFFSDETFWTTERVEAYLGGVPGNNSMIILDLYSEAAPQWERLSSYYGKQWVWCELHDYGGNMGFEGNFVNVTEEPLRALAAPGSSMVGMGLTPEGQEGNEIIYNVLLDQAWSNTPINRTSYVSSWVSRRYYIHDLPPPATNAWQLLGSTVYSNQDPSSQATVKSILELAPSITGLVNRTGHHPTIVFYDTNATIVPALKMLLEAGTESVALRQIPEFRYDLVDLTRQLLANRFINLYEALIEAYNSSADATAVSVAGRPLITILRDLDSLLLTDPHFLLASWIGSATSWAHGNGSYAVYLEYNARNQITLWGPDGEINDYASKQWGGLVGGYYVKRWEAFVGYLVETKENGTAYDANDVLDTMLKIGAEWGGETWGQGDGETWGTIGETWGAVQSLVEKWA</sequence>
<reference evidence="1" key="1">
    <citation type="journal article" date="2021" name="New Phytol.">
        <title>Evolutionary innovations through gain and loss of genes in the ectomycorrhizal Boletales.</title>
        <authorList>
            <person name="Wu G."/>
            <person name="Miyauchi S."/>
            <person name="Morin E."/>
            <person name="Kuo A."/>
            <person name="Drula E."/>
            <person name="Varga T."/>
            <person name="Kohler A."/>
            <person name="Feng B."/>
            <person name="Cao Y."/>
            <person name="Lipzen A."/>
            <person name="Daum C."/>
            <person name="Hundley H."/>
            <person name="Pangilinan J."/>
            <person name="Johnson J."/>
            <person name="Barry K."/>
            <person name="LaButti K."/>
            <person name="Ng V."/>
            <person name="Ahrendt S."/>
            <person name="Min B."/>
            <person name="Choi I.G."/>
            <person name="Park H."/>
            <person name="Plett J.M."/>
            <person name="Magnuson J."/>
            <person name="Spatafora J.W."/>
            <person name="Nagy L.G."/>
            <person name="Henrissat B."/>
            <person name="Grigoriev I.V."/>
            <person name="Yang Z.L."/>
            <person name="Xu J."/>
            <person name="Martin F.M."/>
        </authorList>
    </citation>
    <scope>NUCLEOTIDE SEQUENCE</scope>
    <source>
        <strain evidence="1">KUC20120723A-06</strain>
    </source>
</reference>